<dbReference type="InterPro" id="IPR003395">
    <property type="entry name" value="RecF/RecN/SMC_N"/>
</dbReference>
<dbReference type="GO" id="GO:0005524">
    <property type="term" value="F:ATP binding"/>
    <property type="evidence" value="ECO:0007669"/>
    <property type="project" value="UniProtKB-UniRule"/>
</dbReference>
<feature type="coiled-coil region" evidence="7">
    <location>
        <begin position="672"/>
        <end position="720"/>
    </location>
</feature>
<keyword evidence="3 7" id="KW-0547">Nucleotide-binding</keyword>
<feature type="coiled-coil region" evidence="7">
    <location>
        <begin position="167"/>
        <end position="201"/>
    </location>
</feature>
<comment type="similarity">
    <text evidence="7">Belongs to the SMC family.</text>
</comment>
<comment type="caution">
    <text evidence="9">The sequence shown here is derived from an EMBL/GenBank/DDBJ whole genome shotgun (WGS) entry which is preliminary data.</text>
</comment>
<gene>
    <name evidence="7" type="primary">smc</name>
    <name evidence="9" type="ORF">UR08_05865</name>
</gene>
<evidence type="ECO:0000256" key="1">
    <source>
        <dbReference type="ARBA" id="ARBA00004496"/>
    </source>
</evidence>
<dbReference type="GO" id="GO:0030261">
    <property type="term" value="P:chromosome condensation"/>
    <property type="evidence" value="ECO:0007669"/>
    <property type="project" value="InterPro"/>
</dbReference>
<protein>
    <recommendedName>
        <fullName evidence="7">Chromosome partition protein Smc</fullName>
    </recommendedName>
</protein>
<dbReference type="GO" id="GO:0016887">
    <property type="term" value="F:ATP hydrolysis activity"/>
    <property type="evidence" value="ECO:0007669"/>
    <property type="project" value="InterPro"/>
</dbReference>
<evidence type="ECO:0000256" key="6">
    <source>
        <dbReference type="ARBA" id="ARBA00023125"/>
    </source>
</evidence>
<organism evidence="9 10">
    <name type="scientific">Listeria kieliensis</name>
    <dbReference type="NCBI Taxonomy" id="1621700"/>
    <lineage>
        <taxon>Bacteria</taxon>
        <taxon>Bacillati</taxon>
        <taxon>Bacillota</taxon>
        <taxon>Bacilli</taxon>
        <taxon>Bacillales</taxon>
        <taxon>Listeriaceae</taxon>
        <taxon>Listeria</taxon>
    </lineage>
</organism>
<sequence>MLLKRLEMNGFKSFADKVAIDFVPGMTAVVGPNGSGKSNITEAIRWVLGEQSAKSLRGGRMGDVIFAGSDTRKPINFAEVSLVLANDDHYLPLDYSEVVVTRRIYRNGDSEFLINKQTCRLKDIVDLFMDSGLGRESMSIISQGKIDEILNSKPEERRSIFEEAAGVLKYKNRKKQAENKLVETEENLNRVEDILHELDGQLEPLEIQASIAKDYLYQQEELEKYEVGLIAFELEAIARKLEGSRTKFMENQAALVELRKEIANLEGDAFSGKEKITETDETLEKMRNDLLHETERLEQLEGERNLVLERKKHGSENASIQQDTLAQALEKIASLETEKEKLLTGKREKEAAYEVSVREQKELLEKLKHYDALSEEAIENQKSDLFELKYQETTIRNDIGYVEREIAQQEAKTARLDHENREHLKTREEQAKRTEKMREELDEIHLEIEEQLGIYQDVKQVVEQKTNEFERAERELYRHYEKVQQTKSRKETLGELAEDYAGFFQGVREVLKAKETLGGIHGALVELIQIPADYRKAMEIALSASAQHVVVESDQAAREAIQYLKKTHAGRATFLPLSTIQPRHIPEATRGALRNEPAFINLASEVVTYDEKFAPVILNTLGTTILAKDLRGASRLAKLVNYRFRVVTLDGDVVNAGGSMTGGATKQGKSSIISRKNELDELAKVLAALERETAQYEETVKKAKEVLANKRSELEETRQIGENLRMREHEVKSKHERELEAFERINKQLSLYDAEKKSGEEEMTALKKRKEELLSNQLKLGEEIESLDQKIQQTTEESKAASSRKKADEKVLSALQVKMAAQKEQLQTATNDVERIEAALFEQYQEKEAAESKIQALQDNLTNVSTSVEETSREIEKLRAQKEETALKIQTLSEERSELQKEVKQLEEKLTEENNKASFYLEQKNQAEIEIGRAEVDAKNRADRLLETYGVSLEEAQEREVPDMPEEELRGKVRLLKRSIEELGTVNLGAIEEFDRISERFDFLKGQQEDLLNAKETLFQVMGEMDEEVKKRFGESFEAIKHEFSAVFPELFGGGKAELVLLNPEDLLTTGIDIVAQPPGKKLQNLSLRSGGERALTAIALLFAIIRVRPVPFCILDEVEAALDEANVVRFSRYLKQFEQSTQFIVITHRKGTMEEADVLYGVTMQESGVSKLVSVRLEETAELIK</sequence>
<dbReference type="Gene3D" id="3.40.50.300">
    <property type="entry name" value="P-loop containing nucleotide triphosphate hydrolases"/>
    <property type="match status" value="2"/>
</dbReference>
<dbReference type="InterPro" id="IPR036277">
    <property type="entry name" value="SMC_hinge_sf"/>
</dbReference>
<keyword evidence="6 7" id="KW-0238">DNA-binding</keyword>
<dbReference type="RefSeq" id="WP_115752762.1">
    <property type="nucleotide sequence ID" value="NZ_LARY01000002.1"/>
</dbReference>
<dbReference type="HAMAP" id="MF_01894">
    <property type="entry name" value="Smc_prok"/>
    <property type="match status" value="1"/>
</dbReference>
<comment type="subcellular location">
    <subcellularLocation>
        <location evidence="1 7">Cytoplasm</location>
    </subcellularLocation>
</comment>
<evidence type="ECO:0000256" key="7">
    <source>
        <dbReference type="HAMAP-Rule" id="MF_01894"/>
    </source>
</evidence>
<reference evidence="10" key="1">
    <citation type="submission" date="2015-04" db="EMBL/GenBank/DDBJ databases">
        <authorList>
            <person name="Schardt J."/>
            <person name="Mueller-Herbst S."/>
            <person name="Scherer S."/>
            <person name="Huptas C."/>
        </authorList>
    </citation>
    <scope>NUCLEOTIDE SEQUENCE [LARGE SCALE GENOMIC DNA]</scope>
    <source>
        <strain evidence="10">Kiel-L1</strain>
    </source>
</reference>
<keyword evidence="2 7" id="KW-0963">Cytoplasm</keyword>
<feature type="binding site" evidence="7">
    <location>
        <begin position="32"/>
        <end position="39"/>
    </location>
    <ligand>
        <name>ATP</name>
        <dbReference type="ChEBI" id="CHEBI:30616"/>
    </ligand>
</feature>
<evidence type="ECO:0000256" key="4">
    <source>
        <dbReference type="ARBA" id="ARBA00022840"/>
    </source>
</evidence>
<dbReference type="InterPro" id="IPR010935">
    <property type="entry name" value="SMC_hinge"/>
</dbReference>
<dbReference type="Pfam" id="PF02463">
    <property type="entry name" value="SMC_N"/>
    <property type="match status" value="1"/>
</dbReference>
<feature type="domain" description="SMC hinge" evidence="8">
    <location>
        <begin position="518"/>
        <end position="637"/>
    </location>
</feature>
<dbReference type="AlphaFoldDB" id="A0A3D8TNT4"/>
<dbReference type="Pfam" id="PF06470">
    <property type="entry name" value="SMC_hinge"/>
    <property type="match status" value="1"/>
</dbReference>
<comment type="domain">
    <text evidence="7">Contains large globular domains required for ATP hydrolysis at each terminus and a third globular domain forming a flexible hinge near the middle of the molecule. These domains are separated by coiled-coil structures.</text>
</comment>
<dbReference type="FunFam" id="3.40.50.300:FF:000901">
    <property type="entry name" value="Chromosome partition protein Smc"/>
    <property type="match status" value="1"/>
</dbReference>
<dbReference type="SUPFAM" id="SSF52540">
    <property type="entry name" value="P-loop containing nucleoside triphosphate hydrolases"/>
    <property type="match status" value="3"/>
</dbReference>
<feature type="coiled-coil region" evidence="7">
    <location>
        <begin position="424"/>
        <end position="482"/>
    </location>
</feature>
<name>A0A3D8TNT4_9LIST</name>
<dbReference type="InterPro" id="IPR027417">
    <property type="entry name" value="P-loop_NTPase"/>
</dbReference>
<proteinExistence type="inferred from homology"/>
<dbReference type="PANTHER" id="PTHR43977">
    <property type="entry name" value="STRUCTURAL MAINTENANCE OF CHROMOSOMES PROTEIN 3"/>
    <property type="match status" value="1"/>
</dbReference>
<evidence type="ECO:0000313" key="10">
    <source>
        <dbReference type="Proteomes" id="UP000257055"/>
    </source>
</evidence>
<dbReference type="Gene3D" id="1.20.1060.20">
    <property type="match status" value="1"/>
</dbReference>
<keyword evidence="4 7" id="KW-0067">ATP-binding</keyword>
<dbReference type="GO" id="GO:0007059">
    <property type="term" value="P:chromosome segregation"/>
    <property type="evidence" value="ECO:0007669"/>
    <property type="project" value="UniProtKB-UniRule"/>
</dbReference>
<dbReference type="FunFam" id="3.40.50.300:FF:000984">
    <property type="entry name" value="Chromosome partition protein Smc"/>
    <property type="match status" value="1"/>
</dbReference>
<evidence type="ECO:0000256" key="2">
    <source>
        <dbReference type="ARBA" id="ARBA00022490"/>
    </source>
</evidence>
<dbReference type="GO" id="GO:0005737">
    <property type="term" value="C:cytoplasm"/>
    <property type="evidence" value="ECO:0007669"/>
    <property type="project" value="UniProtKB-SubCell"/>
</dbReference>
<dbReference type="InterPro" id="IPR024704">
    <property type="entry name" value="SMC"/>
</dbReference>
<dbReference type="Gene3D" id="3.30.70.1620">
    <property type="match status" value="1"/>
</dbReference>
<dbReference type="SMART" id="SM00968">
    <property type="entry name" value="SMC_hinge"/>
    <property type="match status" value="1"/>
</dbReference>
<evidence type="ECO:0000313" key="9">
    <source>
        <dbReference type="EMBL" id="RDX00528.1"/>
    </source>
</evidence>
<dbReference type="CDD" id="cd03278">
    <property type="entry name" value="ABC_SMC_barmotin"/>
    <property type="match status" value="2"/>
</dbReference>
<accession>A0A3D8TNT4</accession>
<dbReference type="PIRSF" id="PIRSF005719">
    <property type="entry name" value="SMC"/>
    <property type="match status" value="1"/>
</dbReference>
<dbReference type="GO" id="GO:0003677">
    <property type="term" value="F:DNA binding"/>
    <property type="evidence" value="ECO:0007669"/>
    <property type="project" value="UniProtKB-UniRule"/>
</dbReference>
<keyword evidence="10" id="KW-1185">Reference proteome</keyword>
<comment type="subunit">
    <text evidence="7">Homodimer.</text>
</comment>
<evidence type="ECO:0000256" key="3">
    <source>
        <dbReference type="ARBA" id="ARBA00022741"/>
    </source>
</evidence>
<dbReference type="NCBIfam" id="TIGR02168">
    <property type="entry name" value="SMC_prok_B"/>
    <property type="match status" value="1"/>
</dbReference>
<feature type="coiled-coil region" evidence="7">
    <location>
        <begin position="248"/>
        <end position="352"/>
    </location>
</feature>
<dbReference type="SUPFAM" id="SSF75553">
    <property type="entry name" value="Smc hinge domain"/>
    <property type="match status" value="1"/>
</dbReference>
<evidence type="ECO:0000256" key="5">
    <source>
        <dbReference type="ARBA" id="ARBA00023054"/>
    </source>
</evidence>
<evidence type="ECO:0000259" key="8">
    <source>
        <dbReference type="SMART" id="SM00968"/>
    </source>
</evidence>
<dbReference type="Proteomes" id="UP000257055">
    <property type="component" value="Unassembled WGS sequence"/>
</dbReference>
<dbReference type="GO" id="GO:0006260">
    <property type="term" value="P:DNA replication"/>
    <property type="evidence" value="ECO:0007669"/>
    <property type="project" value="UniProtKB-UniRule"/>
</dbReference>
<dbReference type="GO" id="GO:0005694">
    <property type="term" value="C:chromosome"/>
    <property type="evidence" value="ECO:0007669"/>
    <property type="project" value="InterPro"/>
</dbReference>
<dbReference type="GO" id="GO:0007062">
    <property type="term" value="P:sister chromatid cohesion"/>
    <property type="evidence" value="ECO:0007669"/>
    <property type="project" value="InterPro"/>
</dbReference>
<comment type="function">
    <text evidence="7">Required for chromosome condensation and partitioning.</text>
</comment>
<feature type="coiled-coil region" evidence="7">
    <location>
        <begin position="756"/>
        <end position="930"/>
    </location>
</feature>
<dbReference type="EMBL" id="LARY01000002">
    <property type="protein sequence ID" value="RDX00528.1"/>
    <property type="molecule type" value="Genomic_DNA"/>
</dbReference>
<dbReference type="InterPro" id="IPR011890">
    <property type="entry name" value="SMC_prok"/>
</dbReference>
<keyword evidence="5 7" id="KW-0175">Coiled coil</keyword>